<feature type="region of interest" description="Disordered" evidence="1">
    <location>
        <begin position="44"/>
        <end position="67"/>
    </location>
</feature>
<reference evidence="2 3" key="1">
    <citation type="submission" date="2015-09" db="EMBL/GenBank/DDBJ databases">
        <title>Draft genome of the parasitic nematode Teladorsagia circumcincta isolate WARC Sus (inbred).</title>
        <authorList>
            <person name="Mitreva M."/>
        </authorList>
    </citation>
    <scope>NUCLEOTIDE SEQUENCE [LARGE SCALE GENOMIC DNA]</scope>
    <source>
        <strain evidence="2 3">S</strain>
    </source>
</reference>
<dbReference type="AlphaFoldDB" id="A0A2G9UNJ7"/>
<evidence type="ECO:0000313" key="3">
    <source>
        <dbReference type="Proteomes" id="UP000230423"/>
    </source>
</evidence>
<name>A0A2G9UNJ7_TELCI</name>
<feature type="region of interest" description="Disordered" evidence="1">
    <location>
        <begin position="95"/>
        <end position="164"/>
    </location>
</feature>
<gene>
    <name evidence="2" type="ORF">TELCIR_06282</name>
</gene>
<feature type="compositionally biased region" description="Basic and acidic residues" evidence="1">
    <location>
        <begin position="95"/>
        <end position="119"/>
    </location>
</feature>
<sequence length="178" mass="19576">MFRKPADDDFYGGHTVKAKPLPTKYAQKLGMAGKDFVTGGCEGGSGTAVKECTYSRESSSSSNLLTEDEKNKISAKILKAEMRGDTETVKKLKTTKLDGAEPSQEKTEKTVVLLKRDRSGNVVPSSSSKRSSEHFAESSSRIQREYGKQQGVSEMVREEKSSTAEDQLMLFHRSIIVS</sequence>
<keyword evidence="3" id="KW-1185">Reference proteome</keyword>
<dbReference type="OrthoDB" id="2113965at2759"/>
<organism evidence="2 3">
    <name type="scientific">Teladorsagia circumcincta</name>
    <name type="common">Brown stomach worm</name>
    <name type="synonym">Ostertagia circumcincta</name>
    <dbReference type="NCBI Taxonomy" id="45464"/>
    <lineage>
        <taxon>Eukaryota</taxon>
        <taxon>Metazoa</taxon>
        <taxon>Ecdysozoa</taxon>
        <taxon>Nematoda</taxon>
        <taxon>Chromadorea</taxon>
        <taxon>Rhabditida</taxon>
        <taxon>Rhabditina</taxon>
        <taxon>Rhabditomorpha</taxon>
        <taxon>Strongyloidea</taxon>
        <taxon>Trichostrongylidae</taxon>
        <taxon>Teladorsagia</taxon>
    </lineage>
</organism>
<dbReference type="EMBL" id="KZ345840">
    <property type="protein sequence ID" value="PIO71805.1"/>
    <property type="molecule type" value="Genomic_DNA"/>
</dbReference>
<protein>
    <submittedName>
        <fullName evidence="2">Uncharacterized protein</fullName>
    </submittedName>
</protein>
<evidence type="ECO:0000313" key="2">
    <source>
        <dbReference type="EMBL" id="PIO71805.1"/>
    </source>
</evidence>
<accession>A0A2G9UNJ7</accession>
<feature type="compositionally biased region" description="Basic and acidic residues" evidence="1">
    <location>
        <begin position="130"/>
        <end position="147"/>
    </location>
</feature>
<dbReference type="Proteomes" id="UP000230423">
    <property type="component" value="Unassembled WGS sequence"/>
</dbReference>
<evidence type="ECO:0000256" key="1">
    <source>
        <dbReference type="SAM" id="MobiDB-lite"/>
    </source>
</evidence>
<proteinExistence type="predicted"/>